<feature type="domain" description="CoA carboxyltransferase C-terminal" evidence="12">
    <location>
        <begin position="236"/>
        <end position="482"/>
    </location>
</feature>
<dbReference type="PROSITE" id="PS50980">
    <property type="entry name" value="COA_CT_NTER"/>
    <property type="match status" value="1"/>
</dbReference>
<evidence type="ECO:0000256" key="2">
    <source>
        <dbReference type="ARBA" id="ARBA00022516"/>
    </source>
</evidence>
<dbReference type="InterPro" id="IPR011763">
    <property type="entry name" value="COA_CT_C"/>
</dbReference>
<dbReference type="EMBL" id="RHJS01000002">
    <property type="protein sequence ID" value="RRK35553.1"/>
    <property type="molecule type" value="Genomic_DNA"/>
</dbReference>
<dbReference type="HAMAP" id="MF_00823">
    <property type="entry name" value="AcetylCoA_CT_alpha"/>
    <property type="match status" value="1"/>
</dbReference>
<evidence type="ECO:0000256" key="5">
    <source>
        <dbReference type="ARBA" id="ARBA00022832"/>
    </source>
</evidence>
<comment type="catalytic activity">
    <reaction evidence="9 10">
        <text>N(6)-carboxybiotinyl-L-lysyl-[protein] + acetyl-CoA = N(6)-biotinyl-L-lysyl-[protein] + malonyl-CoA</text>
        <dbReference type="Rhea" id="RHEA:54728"/>
        <dbReference type="Rhea" id="RHEA-COMP:10505"/>
        <dbReference type="Rhea" id="RHEA-COMP:10506"/>
        <dbReference type="ChEBI" id="CHEBI:57288"/>
        <dbReference type="ChEBI" id="CHEBI:57384"/>
        <dbReference type="ChEBI" id="CHEBI:83144"/>
        <dbReference type="ChEBI" id="CHEBI:83145"/>
        <dbReference type="EC" id="2.1.3.15"/>
    </reaction>
</comment>
<keyword evidence="8 10" id="KW-0275">Fatty acid biosynthesis</keyword>
<evidence type="ECO:0000259" key="11">
    <source>
        <dbReference type="PROSITE" id="PS50980"/>
    </source>
</evidence>
<feature type="domain" description="CoA carboxyltransferase N-terminal" evidence="11">
    <location>
        <begin position="1"/>
        <end position="226"/>
    </location>
</feature>
<dbReference type="GO" id="GO:0009317">
    <property type="term" value="C:acetyl-CoA carboxylase complex"/>
    <property type="evidence" value="ECO:0007669"/>
    <property type="project" value="InterPro"/>
</dbReference>
<dbReference type="GO" id="GO:0016743">
    <property type="term" value="F:carboxyl- or carbamoyltransferase activity"/>
    <property type="evidence" value="ECO:0007669"/>
    <property type="project" value="UniProtKB-UniRule"/>
</dbReference>
<keyword evidence="3 10" id="KW-0808">Transferase</keyword>
<dbReference type="InterPro" id="IPR001095">
    <property type="entry name" value="Acetyl_CoA_COase_a_su"/>
</dbReference>
<dbReference type="NCBIfam" id="TIGR00513">
    <property type="entry name" value="accA"/>
    <property type="match status" value="1"/>
</dbReference>
<dbReference type="PANTHER" id="PTHR42853">
    <property type="entry name" value="ACETYL-COENZYME A CARBOXYLASE CARBOXYL TRANSFERASE SUBUNIT ALPHA"/>
    <property type="match status" value="1"/>
</dbReference>
<keyword evidence="14" id="KW-1185">Reference proteome</keyword>
<gene>
    <name evidence="10" type="primary">accA</name>
    <name evidence="13" type="ORF">EBB54_27600</name>
</gene>
<keyword evidence="10" id="KW-0963">Cytoplasm</keyword>
<comment type="similarity">
    <text evidence="10">Belongs to the AccA family.</text>
</comment>
<comment type="subunit">
    <text evidence="10">Acetyl-CoA carboxylase is a heterohexamer composed of biotin carboxyl carrier protein (AccB), biotin carboxylase (AccC) and two subunits each of ACCase subunit alpha (AccA) and ACCase subunit beta (AccD).</text>
</comment>
<evidence type="ECO:0000256" key="10">
    <source>
        <dbReference type="HAMAP-Rule" id="MF_00823"/>
    </source>
</evidence>
<organism evidence="13 14">
    <name type="scientific">Schaedlerella arabinosiphila</name>
    <dbReference type="NCBI Taxonomy" id="2044587"/>
    <lineage>
        <taxon>Bacteria</taxon>
        <taxon>Bacillati</taxon>
        <taxon>Bacillota</taxon>
        <taxon>Clostridia</taxon>
        <taxon>Lachnospirales</taxon>
        <taxon>Lachnospiraceae</taxon>
        <taxon>Schaedlerella</taxon>
    </lineage>
</organism>
<proteinExistence type="inferred from homology"/>
<dbReference type="GO" id="GO:2001295">
    <property type="term" value="P:malonyl-CoA biosynthetic process"/>
    <property type="evidence" value="ECO:0007669"/>
    <property type="project" value="UniProtKB-UniRule"/>
</dbReference>
<dbReference type="Pfam" id="PF01039">
    <property type="entry name" value="Carboxyl_trans"/>
    <property type="match status" value="1"/>
</dbReference>
<dbReference type="InterPro" id="IPR029045">
    <property type="entry name" value="ClpP/crotonase-like_dom_sf"/>
</dbReference>
<reference evidence="13" key="1">
    <citation type="submission" date="2018-10" db="EMBL/GenBank/DDBJ databases">
        <title>Schaedlerella arabinophila gen. nov. sp. nov., isolated from the mouse intestinal tract and comparative analysis with the genome of the closely related altered Schaedler flora strain ASF502.</title>
        <authorList>
            <person name="Miyake S."/>
            <person name="Soh M."/>
            <person name="Seedorf H."/>
        </authorList>
    </citation>
    <scope>NUCLEOTIDE SEQUENCE [LARGE SCALE GENOMIC DNA]</scope>
    <source>
        <strain evidence="13">DSM 106076</strain>
    </source>
</reference>
<sequence>MIADKGTFAEWFEDLDLKIPIEETYAEKLAIAREKTGIREAVVVGEAKVLGEKIAIGVCDSFFIMGSMGHVVGEKITRLVEAATENKLPVFIFCCSGGARMQEGIISLMQMEKTAAALGRHDREGLFSCTILTDPTTGGVTASFAMLGDVIMAEPGATVGFAGKRVIKQTIGEELPKGFQTSEFIEEHGMIDGIVQRKRLRQMIQFLSVVNKQSGSFASFTNGLNSRFYQLSQSYAVSLAWSKKTPWEKVRENRKIGRPATVMFIRNIFDVFVELKGDRLYRDDPSIVGGIALLDGQPVTVIAEYRGITVEENLRRNFGMPNPEGYRKALRLMKQAEKFGRPIISFINTQGAYCGVGAEERGQGTAIARNLLEMSRLKVPILAIIVGEAGSGGALATAVGDEVWMFENATYSIITPEGYASILWGDSSRAPEAAEKMHITAQDLKKKKIIDKIIPEYGGANMHNVRKISEYIKVQMKNFLLKKNSMDRNEMVEERYKRFRKY</sequence>
<evidence type="ECO:0000313" key="14">
    <source>
        <dbReference type="Proteomes" id="UP000274920"/>
    </source>
</evidence>
<dbReference type="PROSITE" id="PS50989">
    <property type="entry name" value="COA_CT_CTER"/>
    <property type="match status" value="1"/>
</dbReference>
<protein>
    <recommendedName>
        <fullName evidence="10">Acetyl-coenzyme A carboxylase carboxyl transferase subunit alpha</fullName>
        <shortName evidence="10">ACCase subunit alpha</shortName>
        <shortName evidence="10">Acetyl-CoA carboxylase carboxyltransferase subunit alpha</shortName>
        <ecNumber evidence="10">2.1.3.15</ecNumber>
    </recommendedName>
</protein>
<dbReference type="InterPro" id="IPR011762">
    <property type="entry name" value="COA_CT_N"/>
</dbReference>
<dbReference type="NCBIfam" id="NF041504">
    <property type="entry name" value="AccA_sub"/>
    <property type="match status" value="1"/>
</dbReference>
<dbReference type="GO" id="GO:0003989">
    <property type="term" value="F:acetyl-CoA carboxylase activity"/>
    <property type="evidence" value="ECO:0007669"/>
    <property type="project" value="InterPro"/>
</dbReference>
<comment type="pathway">
    <text evidence="1 10">Lipid metabolism; malonyl-CoA biosynthesis; malonyl-CoA from acetyl-CoA: step 1/1.</text>
</comment>
<comment type="caution">
    <text evidence="13">The sequence shown here is derived from an EMBL/GenBank/DDBJ whole genome shotgun (WGS) entry which is preliminary data.</text>
</comment>
<comment type="function">
    <text evidence="10">Component of the acetyl coenzyme A carboxylase (ACC) complex. First, biotin carboxylase catalyzes the carboxylation of biotin on its carrier protein (BCCP) and then the CO(2) group is transferred by the carboxyltransferase to acetyl-CoA to form malonyl-CoA.</text>
</comment>
<dbReference type="Pfam" id="PF03255">
    <property type="entry name" value="ACCA"/>
    <property type="match status" value="1"/>
</dbReference>
<evidence type="ECO:0000256" key="4">
    <source>
        <dbReference type="ARBA" id="ARBA00022741"/>
    </source>
</evidence>
<dbReference type="PANTHER" id="PTHR42853:SF3">
    <property type="entry name" value="ACETYL-COENZYME A CARBOXYLASE CARBOXYL TRANSFERASE SUBUNIT ALPHA, CHLOROPLASTIC"/>
    <property type="match status" value="1"/>
</dbReference>
<dbReference type="PRINTS" id="PR01069">
    <property type="entry name" value="ACCCTRFRASEA"/>
</dbReference>
<dbReference type="InterPro" id="IPR034733">
    <property type="entry name" value="AcCoA_carboxyl_beta"/>
</dbReference>
<keyword evidence="4 10" id="KW-0547">Nucleotide-binding</keyword>
<evidence type="ECO:0000256" key="9">
    <source>
        <dbReference type="ARBA" id="ARBA00049152"/>
    </source>
</evidence>
<dbReference type="GO" id="GO:0005524">
    <property type="term" value="F:ATP binding"/>
    <property type="evidence" value="ECO:0007669"/>
    <property type="project" value="UniProtKB-KW"/>
</dbReference>
<evidence type="ECO:0000256" key="1">
    <source>
        <dbReference type="ARBA" id="ARBA00004956"/>
    </source>
</evidence>
<dbReference type="Gene3D" id="3.90.226.10">
    <property type="entry name" value="2-enoyl-CoA Hydratase, Chain A, domain 1"/>
    <property type="match status" value="2"/>
</dbReference>
<dbReference type="UniPathway" id="UPA00655">
    <property type="reaction ID" value="UER00711"/>
</dbReference>
<keyword evidence="13" id="KW-0436">Ligase</keyword>
<accession>A0A426DSD9</accession>
<evidence type="ECO:0000256" key="7">
    <source>
        <dbReference type="ARBA" id="ARBA00023098"/>
    </source>
</evidence>
<keyword evidence="7 10" id="KW-0443">Lipid metabolism</keyword>
<keyword evidence="2 10" id="KW-0444">Lipid biosynthesis</keyword>
<evidence type="ECO:0000256" key="6">
    <source>
        <dbReference type="ARBA" id="ARBA00022840"/>
    </source>
</evidence>
<dbReference type="Proteomes" id="UP000274920">
    <property type="component" value="Unassembled WGS sequence"/>
</dbReference>
<dbReference type="EC" id="2.1.3.15" evidence="10"/>
<comment type="subcellular location">
    <subcellularLocation>
        <location evidence="10">Cytoplasm</location>
    </subcellularLocation>
</comment>
<dbReference type="SUPFAM" id="SSF52096">
    <property type="entry name" value="ClpP/crotonase"/>
    <property type="match status" value="2"/>
</dbReference>
<evidence type="ECO:0000313" key="13">
    <source>
        <dbReference type="EMBL" id="RRK35553.1"/>
    </source>
</evidence>
<evidence type="ECO:0000256" key="8">
    <source>
        <dbReference type="ARBA" id="ARBA00023160"/>
    </source>
</evidence>
<name>A0A426DSD9_9FIRM</name>
<dbReference type="AlphaFoldDB" id="A0A426DSD9"/>
<dbReference type="NCBIfam" id="NF004344">
    <property type="entry name" value="PRK05724.1"/>
    <property type="match status" value="1"/>
</dbReference>
<keyword evidence="6 10" id="KW-0067">ATP-binding</keyword>
<evidence type="ECO:0000259" key="12">
    <source>
        <dbReference type="PROSITE" id="PS50989"/>
    </source>
</evidence>
<dbReference type="GO" id="GO:0006633">
    <property type="term" value="P:fatty acid biosynthetic process"/>
    <property type="evidence" value="ECO:0007669"/>
    <property type="project" value="UniProtKB-KW"/>
</dbReference>
<evidence type="ECO:0000256" key="3">
    <source>
        <dbReference type="ARBA" id="ARBA00022679"/>
    </source>
</evidence>
<keyword evidence="5 10" id="KW-0276">Fatty acid metabolism</keyword>